<protein>
    <submittedName>
        <fullName evidence="2">Uncharacterized protein</fullName>
    </submittedName>
</protein>
<evidence type="ECO:0000256" key="1">
    <source>
        <dbReference type="SAM" id="Coils"/>
    </source>
</evidence>
<reference evidence="2 3" key="1">
    <citation type="submission" date="2018-02" db="EMBL/GenBank/DDBJ databases">
        <title>Draft genome of wild Prunus yedoensis var. nudiflora.</title>
        <authorList>
            <person name="Baek S."/>
            <person name="Kim J.-H."/>
            <person name="Choi K."/>
            <person name="Kim G.-B."/>
            <person name="Cho A."/>
            <person name="Jang H."/>
            <person name="Shin C.-H."/>
            <person name="Yu H.-J."/>
            <person name="Mun J.-H."/>
        </authorList>
    </citation>
    <scope>NUCLEOTIDE SEQUENCE [LARGE SCALE GENOMIC DNA]</scope>
    <source>
        <strain evidence="3">cv. Jeju island</strain>
        <tissue evidence="2">Leaf</tissue>
    </source>
</reference>
<accession>A0A314XJL1</accession>
<dbReference type="PANTHER" id="PTHR34452">
    <property type="entry name" value="MYOSIN HEAVY CHAIN-RELATED PROTEIN"/>
    <property type="match status" value="1"/>
</dbReference>
<gene>
    <name evidence="2" type="ORF">Pyn_38859</name>
</gene>
<keyword evidence="3" id="KW-1185">Reference proteome</keyword>
<feature type="coiled-coil region" evidence="1">
    <location>
        <begin position="28"/>
        <end position="136"/>
    </location>
</feature>
<dbReference type="Proteomes" id="UP000250321">
    <property type="component" value="Unassembled WGS sequence"/>
</dbReference>
<dbReference type="AlphaFoldDB" id="A0A314XJL1"/>
<proteinExistence type="predicted"/>
<evidence type="ECO:0000313" key="3">
    <source>
        <dbReference type="Proteomes" id="UP000250321"/>
    </source>
</evidence>
<organism evidence="2 3">
    <name type="scientific">Prunus yedoensis var. nudiflora</name>
    <dbReference type="NCBI Taxonomy" id="2094558"/>
    <lineage>
        <taxon>Eukaryota</taxon>
        <taxon>Viridiplantae</taxon>
        <taxon>Streptophyta</taxon>
        <taxon>Embryophyta</taxon>
        <taxon>Tracheophyta</taxon>
        <taxon>Spermatophyta</taxon>
        <taxon>Magnoliopsida</taxon>
        <taxon>eudicotyledons</taxon>
        <taxon>Gunneridae</taxon>
        <taxon>Pentapetalae</taxon>
        <taxon>rosids</taxon>
        <taxon>fabids</taxon>
        <taxon>Rosales</taxon>
        <taxon>Rosaceae</taxon>
        <taxon>Amygdaloideae</taxon>
        <taxon>Amygdaleae</taxon>
        <taxon>Prunus</taxon>
    </lineage>
</organism>
<dbReference type="EMBL" id="PJQY01002653">
    <property type="protein sequence ID" value="PQP91870.1"/>
    <property type="molecule type" value="Genomic_DNA"/>
</dbReference>
<dbReference type="OrthoDB" id="765176at2759"/>
<dbReference type="STRING" id="2094558.A0A314XJL1"/>
<evidence type="ECO:0000313" key="2">
    <source>
        <dbReference type="EMBL" id="PQP91870.1"/>
    </source>
</evidence>
<keyword evidence="1" id="KW-0175">Coiled coil</keyword>
<comment type="caution">
    <text evidence="2">The sequence shown here is derived from an EMBL/GenBank/DDBJ whole genome shotgun (WGS) entry which is preliminary data.</text>
</comment>
<dbReference type="PANTHER" id="PTHR34452:SF14">
    <property type="entry name" value="MYOSIN HEAVY CHAIN, MUSCLE"/>
    <property type="match status" value="1"/>
</dbReference>
<name>A0A314XJL1_PRUYE</name>
<sequence length="144" mass="17017">MCQFEQEQRAIQAEETLKKTRWNNSVTAERLQEEFRRLSVEMTSKVDENEKQATKALAEANELRQQNRILEGRLQEANEDLELIKDQNEVRLQDLVNQNDVKAKHIEQMSLELDNKSKLLEHAKKLEEEEHEALSRKCKCSKLR</sequence>